<evidence type="ECO:0000256" key="1">
    <source>
        <dbReference type="ARBA" id="ARBA00004651"/>
    </source>
</evidence>
<feature type="transmembrane region" description="Helical" evidence="6">
    <location>
        <begin position="178"/>
        <end position="200"/>
    </location>
</feature>
<keyword evidence="4 6" id="KW-1133">Transmembrane helix</keyword>
<evidence type="ECO:0000313" key="8">
    <source>
        <dbReference type="Proteomes" id="UP000612282"/>
    </source>
</evidence>
<feature type="transmembrane region" description="Helical" evidence="6">
    <location>
        <begin position="68"/>
        <end position="89"/>
    </location>
</feature>
<keyword evidence="3 6" id="KW-0812">Transmembrane</keyword>
<dbReference type="EMBL" id="BOMG01000115">
    <property type="protein sequence ID" value="GID60811.1"/>
    <property type="molecule type" value="Genomic_DNA"/>
</dbReference>
<comment type="subcellular location">
    <subcellularLocation>
        <location evidence="1">Cell membrane</location>
        <topology evidence="1">Multi-pass membrane protein</topology>
    </subcellularLocation>
</comment>
<feature type="transmembrane region" description="Helical" evidence="6">
    <location>
        <begin position="38"/>
        <end position="62"/>
    </location>
</feature>
<evidence type="ECO:0000313" key="7">
    <source>
        <dbReference type="EMBL" id="GID60811.1"/>
    </source>
</evidence>
<comment type="caution">
    <text evidence="7">The sequence shown here is derived from an EMBL/GenBank/DDBJ whole genome shotgun (WGS) entry which is preliminary data.</text>
</comment>
<reference evidence="7 8" key="1">
    <citation type="submission" date="2021-01" db="EMBL/GenBank/DDBJ databases">
        <title>Whole genome shotgun sequence of Actinoplanes couchii NBRC 106145.</title>
        <authorList>
            <person name="Komaki H."/>
            <person name="Tamura T."/>
        </authorList>
    </citation>
    <scope>NUCLEOTIDE SEQUENCE [LARGE SCALE GENOMIC DNA]</scope>
    <source>
        <strain evidence="7 8">NBRC 106145</strain>
    </source>
</reference>
<evidence type="ECO:0000256" key="6">
    <source>
        <dbReference type="SAM" id="Phobius"/>
    </source>
</evidence>
<name>A0ABQ3XQK9_9ACTN</name>
<organism evidence="7 8">
    <name type="scientific">Actinoplanes couchii</name>
    <dbReference type="NCBI Taxonomy" id="403638"/>
    <lineage>
        <taxon>Bacteria</taxon>
        <taxon>Bacillati</taxon>
        <taxon>Actinomycetota</taxon>
        <taxon>Actinomycetes</taxon>
        <taxon>Micromonosporales</taxon>
        <taxon>Micromonosporaceae</taxon>
        <taxon>Actinoplanes</taxon>
    </lineage>
</organism>
<sequence>MAVSTIAAFWAVSFLLVITPGADWAYAIAAGLRYRTVLPAVGGMLAGYLLVTAVVAAGVAALVARSPLVLTVLTMAGAAYLVWLGISTLMRPSTPQSGTAEAAESRLRQAVKGLGISGLNPKALLLFLALLPQFTRPTAGWPLAAQIGLLGLVHMASCAVIYTAVGTGARKVLRARPAAARAVTRFSGAAMMVIGVVLLIG</sequence>
<evidence type="ECO:0000256" key="2">
    <source>
        <dbReference type="ARBA" id="ARBA00022475"/>
    </source>
</evidence>
<evidence type="ECO:0000256" key="3">
    <source>
        <dbReference type="ARBA" id="ARBA00022692"/>
    </source>
</evidence>
<dbReference type="PANTHER" id="PTHR30086:SF20">
    <property type="entry name" value="ARGININE EXPORTER PROTEIN ARGO-RELATED"/>
    <property type="match status" value="1"/>
</dbReference>
<evidence type="ECO:0000256" key="4">
    <source>
        <dbReference type="ARBA" id="ARBA00022989"/>
    </source>
</evidence>
<evidence type="ECO:0000256" key="5">
    <source>
        <dbReference type="ARBA" id="ARBA00023136"/>
    </source>
</evidence>
<keyword evidence="8" id="KW-1185">Reference proteome</keyword>
<dbReference type="Pfam" id="PF01810">
    <property type="entry name" value="LysE"/>
    <property type="match status" value="1"/>
</dbReference>
<dbReference type="RefSeq" id="WP_203808178.1">
    <property type="nucleotide sequence ID" value="NZ_BAAAQE010000049.1"/>
</dbReference>
<dbReference type="Proteomes" id="UP000612282">
    <property type="component" value="Unassembled WGS sequence"/>
</dbReference>
<keyword evidence="2" id="KW-1003">Cell membrane</keyword>
<feature type="transmembrane region" description="Helical" evidence="6">
    <location>
        <begin position="110"/>
        <end position="131"/>
    </location>
</feature>
<gene>
    <name evidence="7" type="ORF">Aco03nite_092150</name>
</gene>
<dbReference type="InterPro" id="IPR001123">
    <property type="entry name" value="LeuE-type"/>
</dbReference>
<dbReference type="PANTHER" id="PTHR30086">
    <property type="entry name" value="ARGININE EXPORTER PROTEIN ARGO"/>
    <property type="match status" value="1"/>
</dbReference>
<accession>A0ABQ3XQK9</accession>
<proteinExistence type="predicted"/>
<protein>
    <submittedName>
        <fullName evidence="7">Lysine transporter LysE</fullName>
    </submittedName>
</protein>
<keyword evidence="5 6" id="KW-0472">Membrane</keyword>
<feature type="transmembrane region" description="Helical" evidence="6">
    <location>
        <begin position="6"/>
        <end position="26"/>
    </location>
</feature>
<feature type="transmembrane region" description="Helical" evidence="6">
    <location>
        <begin position="143"/>
        <end position="166"/>
    </location>
</feature>